<comment type="caution">
    <text evidence="3">The sequence shown here is derived from an EMBL/GenBank/DDBJ whole genome shotgun (WGS) entry which is preliminary data.</text>
</comment>
<name>A0ABQ6LG98_9RHOB</name>
<protein>
    <recommendedName>
        <fullName evidence="5">Cell division protein FtsL</fullName>
    </recommendedName>
</protein>
<feature type="coiled-coil region" evidence="1">
    <location>
        <begin position="27"/>
        <end position="54"/>
    </location>
</feature>
<feature type="chain" id="PRO_5045355613" description="Cell division protein FtsL" evidence="2">
    <location>
        <begin position="21"/>
        <end position="120"/>
    </location>
</feature>
<dbReference type="RefSeq" id="WP_285671113.1">
    <property type="nucleotide sequence ID" value="NZ_BSYI01000009.1"/>
</dbReference>
<evidence type="ECO:0000256" key="1">
    <source>
        <dbReference type="SAM" id="Coils"/>
    </source>
</evidence>
<organism evidence="3 4">
    <name type="scientific">Paralimibaculum aggregatum</name>
    <dbReference type="NCBI Taxonomy" id="3036245"/>
    <lineage>
        <taxon>Bacteria</taxon>
        <taxon>Pseudomonadati</taxon>
        <taxon>Pseudomonadota</taxon>
        <taxon>Alphaproteobacteria</taxon>
        <taxon>Rhodobacterales</taxon>
        <taxon>Paracoccaceae</taxon>
        <taxon>Paralimibaculum</taxon>
    </lineage>
</organism>
<evidence type="ECO:0008006" key="5">
    <source>
        <dbReference type="Google" id="ProtNLM"/>
    </source>
</evidence>
<evidence type="ECO:0000313" key="4">
    <source>
        <dbReference type="Proteomes" id="UP001239909"/>
    </source>
</evidence>
<proteinExistence type="predicted"/>
<keyword evidence="4" id="KW-1185">Reference proteome</keyword>
<reference evidence="3 4" key="1">
    <citation type="submission" date="2023-04" db="EMBL/GenBank/DDBJ databases">
        <title>Marinoamorphus aggregata gen. nov., sp. Nov., isolate from tissue of brittle star Ophioplocus japonicus.</title>
        <authorList>
            <person name="Kawano K."/>
            <person name="Sawayama S."/>
            <person name="Nakagawa S."/>
        </authorList>
    </citation>
    <scope>NUCLEOTIDE SEQUENCE [LARGE SCALE GENOMIC DNA]</scope>
    <source>
        <strain evidence="3 4">NKW23</strain>
    </source>
</reference>
<sequence>MTRTGFALSMLALVSAAAWAYHVNYETAEALKRVDALEREIAAERERIRVLDVEWALLNDPARLRRLVVANRDALMLMPITSEHFKEVAEIPYPPKPPLTARVLPAGEVQLAGGLPGGAE</sequence>
<dbReference type="EMBL" id="BSYI01000009">
    <property type="protein sequence ID" value="GMG82337.1"/>
    <property type="molecule type" value="Genomic_DNA"/>
</dbReference>
<keyword evidence="2" id="KW-0732">Signal</keyword>
<evidence type="ECO:0000256" key="2">
    <source>
        <dbReference type="SAM" id="SignalP"/>
    </source>
</evidence>
<feature type="signal peptide" evidence="2">
    <location>
        <begin position="1"/>
        <end position="20"/>
    </location>
</feature>
<accession>A0ABQ6LG98</accession>
<evidence type="ECO:0000313" key="3">
    <source>
        <dbReference type="EMBL" id="GMG82337.1"/>
    </source>
</evidence>
<keyword evidence="1" id="KW-0175">Coiled coil</keyword>
<dbReference type="Proteomes" id="UP001239909">
    <property type="component" value="Unassembled WGS sequence"/>
</dbReference>
<gene>
    <name evidence="3" type="ORF">LNKW23_15500</name>
</gene>